<feature type="domain" description="RDD" evidence="7">
    <location>
        <begin position="16"/>
        <end position="127"/>
    </location>
</feature>
<dbReference type="AlphaFoldDB" id="A0A542YTI6"/>
<evidence type="ECO:0000256" key="3">
    <source>
        <dbReference type="ARBA" id="ARBA00022989"/>
    </source>
</evidence>
<name>A0A542YTI6_9MICO</name>
<dbReference type="EMBL" id="VFOP01000001">
    <property type="protein sequence ID" value="TQL51361.1"/>
    <property type="molecule type" value="Genomic_DNA"/>
</dbReference>
<feature type="transmembrane region" description="Helical" evidence="6">
    <location>
        <begin position="184"/>
        <end position="201"/>
    </location>
</feature>
<evidence type="ECO:0000256" key="2">
    <source>
        <dbReference type="ARBA" id="ARBA00022692"/>
    </source>
</evidence>
<keyword evidence="2 6" id="KW-0812">Transmembrane</keyword>
<evidence type="ECO:0000313" key="9">
    <source>
        <dbReference type="Proteomes" id="UP000319516"/>
    </source>
</evidence>
<protein>
    <submittedName>
        <fullName evidence="8">RDD family protein</fullName>
    </submittedName>
</protein>
<evidence type="ECO:0000256" key="5">
    <source>
        <dbReference type="SAM" id="MobiDB-lite"/>
    </source>
</evidence>
<evidence type="ECO:0000259" key="7">
    <source>
        <dbReference type="Pfam" id="PF06271"/>
    </source>
</evidence>
<feature type="region of interest" description="Disordered" evidence="5">
    <location>
        <begin position="295"/>
        <end position="315"/>
    </location>
</feature>
<accession>A0A542YTI6</accession>
<keyword evidence="9" id="KW-1185">Reference proteome</keyword>
<dbReference type="Proteomes" id="UP000319516">
    <property type="component" value="Unassembled WGS sequence"/>
</dbReference>
<evidence type="ECO:0000256" key="6">
    <source>
        <dbReference type="SAM" id="Phobius"/>
    </source>
</evidence>
<comment type="subcellular location">
    <subcellularLocation>
        <location evidence="1">Membrane</location>
        <topology evidence="1">Multi-pass membrane protein</topology>
    </subcellularLocation>
</comment>
<feature type="transmembrane region" description="Helical" evidence="6">
    <location>
        <begin position="87"/>
        <end position="107"/>
    </location>
</feature>
<proteinExistence type="predicted"/>
<keyword evidence="4 6" id="KW-0472">Membrane</keyword>
<comment type="caution">
    <text evidence="8">The sequence shown here is derived from an EMBL/GenBank/DDBJ whole genome shotgun (WGS) entry which is preliminary data.</text>
</comment>
<dbReference type="GO" id="GO:0016020">
    <property type="term" value="C:membrane"/>
    <property type="evidence" value="ECO:0007669"/>
    <property type="project" value="UniProtKB-SubCell"/>
</dbReference>
<reference evidence="8 9" key="1">
    <citation type="submission" date="2019-06" db="EMBL/GenBank/DDBJ databases">
        <title>Sequencing the genomes of 1000 actinobacteria strains.</title>
        <authorList>
            <person name="Klenk H.-P."/>
        </authorList>
    </citation>
    <scope>NUCLEOTIDE SEQUENCE [LARGE SCALE GENOMIC DNA]</scope>
    <source>
        <strain evidence="8 9">DSM 12335</strain>
    </source>
</reference>
<dbReference type="Pfam" id="PF06271">
    <property type="entry name" value="RDD"/>
    <property type="match status" value="1"/>
</dbReference>
<evidence type="ECO:0000313" key="8">
    <source>
        <dbReference type="EMBL" id="TQL51361.1"/>
    </source>
</evidence>
<keyword evidence="3 6" id="KW-1133">Transmembrane helix</keyword>
<dbReference type="InterPro" id="IPR010432">
    <property type="entry name" value="RDD"/>
</dbReference>
<gene>
    <name evidence="8" type="ORF">FB467_2504</name>
</gene>
<evidence type="ECO:0000256" key="4">
    <source>
        <dbReference type="ARBA" id="ARBA00023136"/>
    </source>
</evidence>
<dbReference type="RefSeq" id="WP_170230705.1">
    <property type="nucleotide sequence ID" value="NZ_BAAAIK010000010.1"/>
</dbReference>
<feature type="transmembrane region" description="Helical" evidence="6">
    <location>
        <begin position="22"/>
        <end position="43"/>
    </location>
</feature>
<feature type="transmembrane region" description="Helical" evidence="6">
    <location>
        <begin position="158"/>
        <end position="178"/>
    </location>
</feature>
<feature type="compositionally biased region" description="Basic and acidic residues" evidence="5">
    <location>
        <begin position="304"/>
        <end position="315"/>
    </location>
</feature>
<organism evidence="8 9">
    <name type="scientific">Ornithinicoccus hortensis</name>
    <dbReference type="NCBI Taxonomy" id="82346"/>
    <lineage>
        <taxon>Bacteria</taxon>
        <taxon>Bacillati</taxon>
        <taxon>Actinomycetota</taxon>
        <taxon>Actinomycetes</taxon>
        <taxon>Micrococcales</taxon>
        <taxon>Intrasporangiaceae</taxon>
        <taxon>Ornithinicoccus</taxon>
    </lineage>
</organism>
<sequence length="315" mass="33146">MIQPIDRTTAPEQPPPMLLPRLLARLLDLALGGILSTLIVWPLTWGAVTDALSAGGFTSLLDFLRAGPGDAPAGSALATALGELQPVVLGALLLQLLVLWCYEVLFLSTTGSTPGKGLLRLRVVPQHPMDPIRASASAEHRSAHPWSTRVLRTGLRTAVLIGPPVLAGIMTGAGLLGVPGATELAEVTIALTLVLGVLWLAGGRGAHGVLSGTDVVPFRWQQVRSAAERYVRSEAADPRNRARAAQVAARAESASGAYADRARSTIGQFLERHGGTEGLRDTLARQLGSGEARSWLSRIGGTASEDREGRHDRSA</sequence>
<evidence type="ECO:0000256" key="1">
    <source>
        <dbReference type="ARBA" id="ARBA00004141"/>
    </source>
</evidence>